<protein>
    <submittedName>
        <fullName evidence="1">Adhesin HecA 20-residue repeat x2</fullName>
    </submittedName>
</protein>
<proteinExistence type="predicted"/>
<organism evidence="1 2">
    <name type="scientific">Snodgrassella communis</name>
    <dbReference type="NCBI Taxonomy" id="2946699"/>
    <lineage>
        <taxon>Bacteria</taxon>
        <taxon>Pseudomonadati</taxon>
        <taxon>Pseudomonadota</taxon>
        <taxon>Betaproteobacteria</taxon>
        <taxon>Neisseriales</taxon>
        <taxon>Neisseriaceae</taxon>
        <taxon>Snodgrassella</taxon>
    </lineage>
</organism>
<comment type="caution">
    <text evidence="1">The sequence shown here is derived from an EMBL/GenBank/DDBJ whole genome shotgun (WGS) entry which is preliminary data.</text>
</comment>
<gene>
    <name evidence="1" type="ORF">SALWKB29_2222</name>
</gene>
<reference evidence="1 2" key="1">
    <citation type="submission" date="2014-03" db="EMBL/GenBank/DDBJ databases">
        <title>The genomes of two eusocial bee gut symbionts.</title>
        <authorList>
            <person name="Kwong W.K."/>
            <person name="Engel P."/>
            <person name="Koch H."/>
            <person name="Moran N.A."/>
        </authorList>
    </citation>
    <scope>NUCLEOTIDE SEQUENCE [LARGE SCALE GENOMIC DNA]</scope>
    <source>
        <strain evidence="2">wkB29</strain>
    </source>
</reference>
<sequence>MGNLQKDANGNYIYKGDDDYPTFADLMKDKKAVGGMFGATGGFQPVKGGWYLPGLTIPYEKGSISDKLVESFAGTHDYIGGQMWGWYGDDGNTSRNRNKFQNAASSTTTVVAIPASAPAALADFLNSDIFQLLNKLGK</sequence>
<dbReference type="AlphaFoldDB" id="A0A836MMR5"/>
<dbReference type="OrthoDB" id="5690865at2"/>
<accession>A0A836MMR5</accession>
<evidence type="ECO:0000313" key="2">
    <source>
        <dbReference type="Proteomes" id="UP000027170"/>
    </source>
</evidence>
<dbReference type="Proteomes" id="UP000027170">
    <property type="component" value="Unassembled WGS sequence"/>
</dbReference>
<keyword evidence="2" id="KW-1185">Reference proteome</keyword>
<dbReference type="RefSeq" id="WP_037492235.1">
    <property type="nucleotide sequence ID" value="NZ_JFZV01000033.1"/>
</dbReference>
<dbReference type="EMBL" id="JFZV01000033">
    <property type="protein sequence ID" value="KDN13743.1"/>
    <property type="molecule type" value="Genomic_DNA"/>
</dbReference>
<evidence type="ECO:0000313" key="1">
    <source>
        <dbReference type="EMBL" id="KDN13743.1"/>
    </source>
</evidence>
<name>A0A836MMR5_9NEIS</name>